<comment type="caution">
    <text evidence="1">The sequence shown here is derived from an EMBL/GenBank/DDBJ whole genome shotgun (WGS) entry which is preliminary data.</text>
</comment>
<name>A0A645D564_9ZZZZ</name>
<accession>A0A645D564</accession>
<protein>
    <submittedName>
        <fullName evidence="1">Uncharacterized protein</fullName>
    </submittedName>
</protein>
<gene>
    <name evidence="1" type="ORF">SDC9_131589</name>
</gene>
<proteinExistence type="predicted"/>
<sequence>MEYLKRRRTNIEKADESIFQDYFMKWLPYKVCFEDRKVTESFYSAAEEYIRLNDMLTGGASYKNFLSLNPNIRVTSLRMMRLKSEIVQYNNSFLISKIPCIIDFDRYKAKKFEVSECLENDSGKFRAESFFRNNSVVFSKMDIDPYYIRLFFNKNIFELLEQNDILDIKILKKHDKWVLDDINGCYHPLE</sequence>
<dbReference type="EMBL" id="VSSQ01033040">
    <property type="protein sequence ID" value="MPM84516.1"/>
    <property type="molecule type" value="Genomic_DNA"/>
</dbReference>
<dbReference type="AlphaFoldDB" id="A0A645D564"/>
<organism evidence="1">
    <name type="scientific">bioreactor metagenome</name>
    <dbReference type="NCBI Taxonomy" id="1076179"/>
    <lineage>
        <taxon>unclassified sequences</taxon>
        <taxon>metagenomes</taxon>
        <taxon>ecological metagenomes</taxon>
    </lineage>
</organism>
<evidence type="ECO:0000313" key="1">
    <source>
        <dbReference type="EMBL" id="MPM84516.1"/>
    </source>
</evidence>
<reference evidence="1" key="1">
    <citation type="submission" date="2019-08" db="EMBL/GenBank/DDBJ databases">
        <authorList>
            <person name="Kucharzyk K."/>
            <person name="Murdoch R.W."/>
            <person name="Higgins S."/>
            <person name="Loffler F."/>
        </authorList>
    </citation>
    <scope>NUCLEOTIDE SEQUENCE</scope>
</reference>